<dbReference type="InterPro" id="IPR036397">
    <property type="entry name" value="RNaseH_sf"/>
</dbReference>
<dbReference type="CDD" id="cd06127">
    <property type="entry name" value="DEDDh"/>
    <property type="match status" value="1"/>
</dbReference>
<dbReference type="EMBL" id="JFAX01000011">
    <property type="protein sequence ID" value="EXI67292.1"/>
    <property type="molecule type" value="Genomic_DNA"/>
</dbReference>
<dbReference type="InterPro" id="IPR013520">
    <property type="entry name" value="Ribonucl_H"/>
</dbReference>
<dbReference type="InterPro" id="IPR012337">
    <property type="entry name" value="RNaseH-like_sf"/>
</dbReference>
<comment type="caution">
    <text evidence="2">The sequence shown here is derived from an EMBL/GenBank/DDBJ whole genome shotgun (WGS) entry which is preliminary data.</text>
</comment>
<dbReference type="Gene3D" id="3.30.420.10">
    <property type="entry name" value="Ribonuclease H-like superfamily/Ribonuclease H"/>
    <property type="match status" value="1"/>
</dbReference>
<dbReference type="PATRIC" id="fig|1454001.3.peg.2174"/>
<dbReference type="STRING" id="1454001.AW08_02127"/>
<dbReference type="Proteomes" id="UP000020218">
    <property type="component" value="Unassembled WGS sequence"/>
</dbReference>
<dbReference type="GO" id="GO:0004527">
    <property type="term" value="F:exonuclease activity"/>
    <property type="evidence" value="ECO:0007669"/>
    <property type="project" value="UniProtKB-ARBA"/>
</dbReference>
<keyword evidence="2" id="KW-0808">Transferase</keyword>
<proteinExistence type="predicted"/>
<organism evidence="2 3">
    <name type="scientific">Candidatus Accumulibacter adjunctus</name>
    <dbReference type="NCBI Taxonomy" id="1454001"/>
    <lineage>
        <taxon>Bacteria</taxon>
        <taxon>Pseudomonadati</taxon>
        <taxon>Pseudomonadota</taxon>
        <taxon>Betaproteobacteria</taxon>
        <taxon>Candidatus Accumulibacter</taxon>
    </lineage>
</organism>
<name>A0A011NRQ2_9PROT</name>
<reference evidence="2" key="1">
    <citation type="submission" date="2014-02" db="EMBL/GenBank/DDBJ databases">
        <title>Expanding our view of genomic diversity in Candidatus Accumulibacter clades.</title>
        <authorList>
            <person name="Skennerton C.T."/>
            <person name="Barr J.J."/>
            <person name="Slater F.R."/>
            <person name="Bond P.L."/>
            <person name="Tyson G.W."/>
        </authorList>
    </citation>
    <scope>NUCLEOTIDE SEQUENCE [LARGE SCALE GENOMIC DNA]</scope>
</reference>
<dbReference type="GO" id="GO:0003887">
    <property type="term" value="F:DNA-directed DNA polymerase activity"/>
    <property type="evidence" value="ECO:0007669"/>
    <property type="project" value="UniProtKB-EC"/>
</dbReference>
<keyword evidence="3" id="KW-1185">Reference proteome</keyword>
<dbReference type="SMART" id="SM00479">
    <property type="entry name" value="EXOIII"/>
    <property type="match status" value="1"/>
</dbReference>
<keyword evidence="2" id="KW-0548">Nucleotidyltransferase</keyword>
<feature type="domain" description="Exonuclease" evidence="1">
    <location>
        <begin position="45"/>
        <end position="214"/>
    </location>
</feature>
<evidence type="ECO:0000313" key="3">
    <source>
        <dbReference type="Proteomes" id="UP000020218"/>
    </source>
</evidence>
<dbReference type="GO" id="GO:0003676">
    <property type="term" value="F:nucleic acid binding"/>
    <property type="evidence" value="ECO:0007669"/>
    <property type="project" value="InterPro"/>
</dbReference>
<gene>
    <name evidence="2" type="primary">polC_3</name>
    <name evidence="2" type="ORF">AW08_02127</name>
</gene>
<protein>
    <submittedName>
        <fullName evidence="2">DNA polymerase III PolC-type</fullName>
        <ecNumber evidence="2">2.7.7.7</ecNumber>
    </submittedName>
</protein>
<evidence type="ECO:0000313" key="2">
    <source>
        <dbReference type="EMBL" id="EXI67292.1"/>
    </source>
</evidence>
<dbReference type="AlphaFoldDB" id="A0A011NRQ2"/>
<evidence type="ECO:0000259" key="1">
    <source>
        <dbReference type="SMART" id="SM00479"/>
    </source>
</evidence>
<dbReference type="SUPFAM" id="SSF53098">
    <property type="entry name" value="Ribonuclease H-like"/>
    <property type="match status" value="1"/>
</dbReference>
<accession>A0A011NRQ2</accession>
<dbReference type="EC" id="2.7.7.7" evidence="2"/>
<sequence>MSWFSRLLGARDIPGVALTARQEQLLGGWQQLPDADLRRSHYRSRYVVIDVEASTGNPDTARLLSIAAVAVIDGQISFLDAWRLVLEEQAAGADPVPSPAVAATESLAGSSLADELISFLGFVGKAPMVAYNARFVRRLLQRTLAEHLGVRLRLPWLDLAWILPDLFREVDAGPARLDAWLEHFGISSIRRHEALSDALATAQLMQIAVAHAARKGIDTPANLRELEKARRHMHQSA</sequence>